<dbReference type="CDD" id="cd07723">
    <property type="entry name" value="hydroxyacylglutathione_hydrolase_MBL-fold"/>
    <property type="match status" value="1"/>
</dbReference>
<dbReference type="GO" id="GO:0004416">
    <property type="term" value="F:hydroxyacylglutathione hydrolase activity"/>
    <property type="evidence" value="ECO:0007669"/>
    <property type="project" value="UniProtKB-UniRule"/>
</dbReference>
<feature type="binding site" evidence="7">
    <location>
        <position position="58"/>
    </location>
    <ligand>
        <name>Zn(2+)</name>
        <dbReference type="ChEBI" id="CHEBI:29105"/>
        <label>1</label>
    </ligand>
</feature>
<dbReference type="InterPro" id="IPR017782">
    <property type="entry name" value="Hydroxyacylglutathione_Hdrlase"/>
</dbReference>
<dbReference type="PANTHER" id="PTHR11935">
    <property type="entry name" value="BETA LACTAMASE DOMAIN"/>
    <property type="match status" value="1"/>
</dbReference>
<keyword evidence="4 7" id="KW-0479">Metal-binding</keyword>
<reference evidence="10" key="1">
    <citation type="submission" date="2017-01" db="EMBL/GenBank/DDBJ databases">
        <authorList>
            <person name="Varghese N."/>
            <person name="Submissions S."/>
        </authorList>
    </citation>
    <scope>NUCLEOTIDE SEQUENCE [LARGE SCALE GENOMIC DNA]</scope>
    <source>
        <strain evidence="10">DSM 24913</strain>
    </source>
</reference>
<evidence type="ECO:0000256" key="1">
    <source>
        <dbReference type="ARBA" id="ARBA00001623"/>
    </source>
</evidence>
<name>A0A1N7PE70_9GAMM</name>
<evidence type="ECO:0000256" key="5">
    <source>
        <dbReference type="ARBA" id="ARBA00022801"/>
    </source>
</evidence>
<proteinExistence type="inferred from homology"/>
<evidence type="ECO:0000256" key="6">
    <source>
        <dbReference type="ARBA" id="ARBA00022833"/>
    </source>
</evidence>
<comment type="catalytic activity">
    <reaction evidence="1 7">
        <text>an S-(2-hydroxyacyl)glutathione + H2O = a 2-hydroxy carboxylate + glutathione + H(+)</text>
        <dbReference type="Rhea" id="RHEA:21864"/>
        <dbReference type="ChEBI" id="CHEBI:15377"/>
        <dbReference type="ChEBI" id="CHEBI:15378"/>
        <dbReference type="ChEBI" id="CHEBI:57925"/>
        <dbReference type="ChEBI" id="CHEBI:58896"/>
        <dbReference type="ChEBI" id="CHEBI:71261"/>
        <dbReference type="EC" id="3.1.2.6"/>
    </reaction>
</comment>
<keyword evidence="6 7" id="KW-0862">Zinc</keyword>
<feature type="binding site" evidence="7">
    <location>
        <position position="56"/>
    </location>
    <ligand>
        <name>Zn(2+)</name>
        <dbReference type="ChEBI" id="CHEBI:29105"/>
        <label>1</label>
    </ligand>
</feature>
<protein>
    <recommendedName>
        <fullName evidence="7">Hydroxyacylglutathione hydrolase</fullName>
        <ecNumber evidence="7">3.1.2.6</ecNumber>
    </recommendedName>
    <alternativeName>
        <fullName evidence="7">Glyoxalase II</fullName>
        <shortName evidence="7">Glx II</shortName>
    </alternativeName>
</protein>
<evidence type="ECO:0000256" key="4">
    <source>
        <dbReference type="ARBA" id="ARBA00022723"/>
    </source>
</evidence>
<evidence type="ECO:0000313" key="9">
    <source>
        <dbReference type="EMBL" id="SIT08679.1"/>
    </source>
</evidence>
<dbReference type="GO" id="GO:0046872">
    <property type="term" value="F:metal ion binding"/>
    <property type="evidence" value="ECO:0007669"/>
    <property type="project" value="UniProtKB-KW"/>
</dbReference>
<dbReference type="Proteomes" id="UP000185639">
    <property type="component" value="Unassembled WGS sequence"/>
</dbReference>
<dbReference type="HAMAP" id="MF_01374">
    <property type="entry name" value="Glyoxalase_2"/>
    <property type="match status" value="1"/>
</dbReference>
<dbReference type="Gene3D" id="3.60.15.10">
    <property type="entry name" value="Ribonuclease Z/Hydroxyacylglutathione hydrolase-like"/>
    <property type="match status" value="1"/>
</dbReference>
<comment type="cofactor">
    <cofactor evidence="7">
        <name>Zn(2+)</name>
        <dbReference type="ChEBI" id="CHEBI:29105"/>
    </cofactor>
    <text evidence="7">Binds 2 Zn(2+) ions per subunit.</text>
</comment>
<comment type="function">
    <text evidence="7">Thiolesterase that catalyzes the hydrolysis of S-D-lactoyl-glutathione to form glutathione and D-lactic acid.</text>
</comment>
<organism evidence="9 10">
    <name type="scientific">Thalassolituus maritimus</name>
    <dbReference type="NCBI Taxonomy" id="484498"/>
    <lineage>
        <taxon>Bacteria</taxon>
        <taxon>Pseudomonadati</taxon>
        <taxon>Pseudomonadota</taxon>
        <taxon>Gammaproteobacteria</taxon>
        <taxon>Oceanospirillales</taxon>
        <taxon>Oceanospirillaceae</taxon>
        <taxon>Thalassolituus</taxon>
    </lineage>
</organism>
<comment type="subunit">
    <text evidence="7">Monomer.</text>
</comment>
<dbReference type="InterPro" id="IPR001279">
    <property type="entry name" value="Metallo-B-lactamas"/>
</dbReference>
<evidence type="ECO:0000256" key="7">
    <source>
        <dbReference type="HAMAP-Rule" id="MF_01374"/>
    </source>
</evidence>
<dbReference type="EMBL" id="FTOH01000009">
    <property type="protein sequence ID" value="SIT08679.1"/>
    <property type="molecule type" value="Genomic_DNA"/>
</dbReference>
<dbReference type="RefSeq" id="WP_076517179.1">
    <property type="nucleotide sequence ID" value="NZ_FTOH01000009.1"/>
</dbReference>
<evidence type="ECO:0000256" key="3">
    <source>
        <dbReference type="ARBA" id="ARBA00006759"/>
    </source>
</evidence>
<feature type="binding site" evidence="7">
    <location>
        <position position="60"/>
    </location>
    <ligand>
        <name>Zn(2+)</name>
        <dbReference type="ChEBI" id="CHEBI:29105"/>
        <label>2</label>
    </ligand>
</feature>
<evidence type="ECO:0000256" key="2">
    <source>
        <dbReference type="ARBA" id="ARBA00004963"/>
    </source>
</evidence>
<keyword evidence="5 7" id="KW-0378">Hydrolase</keyword>
<feature type="binding site" evidence="7">
    <location>
        <position position="61"/>
    </location>
    <ligand>
        <name>Zn(2+)</name>
        <dbReference type="ChEBI" id="CHEBI:29105"/>
        <label>2</label>
    </ligand>
</feature>
<feature type="binding site" evidence="7">
    <location>
        <position position="114"/>
    </location>
    <ligand>
        <name>Zn(2+)</name>
        <dbReference type="ChEBI" id="CHEBI:29105"/>
        <label>1</label>
    </ligand>
</feature>
<dbReference type="EC" id="3.1.2.6" evidence="7"/>
<dbReference type="AlphaFoldDB" id="A0A1N7PE70"/>
<feature type="binding site" evidence="7">
    <location>
        <position position="138"/>
    </location>
    <ligand>
        <name>Zn(2+)</name>
        <dbReference type="ChEBI" id="CHEBI:29105"/>
        <label>1</label>
    </ligand>
</feature>
<evidence type="ECO:0000313" key="10">
    <source>
        <dbReference type="Proteomes" id="UP000185639"/>
    </source>
</evidence>
<dbReference type="InterPro" id="IPR036866">
    <property type="entry name" value="RibonucZ/Hydroxyglut_hydro"/>
</dbReference>
<dbReference type="STRING" id="484498.SAMN05421686_109112"/>
<evidence type="ECO:0000259" key="8">
    <source>
        <dbReference type="SMART" id="SM00849"/>
    </source>
</evidence>
<feature type="binding site" evidence="7">
    <location>
        <position position="178"/>
    </location>
    <ligand>
        <name>Zn(2+)</name>
        <dbReference type="ChEBI" id="CHEBI:29105"/>
        <label>2</label>
    </ligand>
</feature>
<dbReference type="InterPro" id="IPR032282">
    <property type="entry name" value="HAGH_C"/>
</dbReference>
<dbReference type="SUPFAM" id="SSF56281">
    <property type="entry name" value="Metallo-hydrolase/oxidoreductase"/>
    <property type="match status" value="1"/>
</dbReference>
<comment type="similarity">
    <text evidence="3 7">Belongs to the metallo-beta-lactamase superfamily. Glyoxalase II family.</text>
</comment>
<dbReference type="Pfam" id="PF16123">
    <property type="entry name" value="HAGH_C"/>
    <property type="match status" value="1"/>
</dbReference>
<feature type="binding site" evidence="7">
    <location>
        <position position="138"/>
    </location>
    <ligand>
        <name>Zn(2+)</name>
        <dbReference type="ChEBI" id="CHEBI:29105"/>
        <label>2</label>
    </ligand>
</feature>
<dbReference type="Pfam" id="PF00753">
    <property type="entry name" value="Lactamase_B"/>
    <property type="match status" value="1"/>
</dbReference>
<dbReference type="InterPro" id="IPR035680">
    <property type="entry name" value="Clx_II_MBL"/>
</dbReference>
<sequence>MEVFRRYMNNPLRNFNYLIGCEKTREAIALDPLDGDAMVALAEEQGYTIKYIINTHEHHDHVEGNPAVVAVTGAEIIAHKNAMVRIPNVNRGVVAGDVIELGSLKLHVLFTPGHTPVHLCLLVKAENNGGIPVLFSGDTLFNACAGNCRNGGDVDEMYDSFVSQLMPLPDDTLLYPGHDYMKNNLAFALTREPENNDASDWQASVAETEPDDMPVMTMGQERLYNPFLRLHHPAVIDGLKAEFPHLGLSDRDVFKALRKLRDQW</sequence>
<keyword evidence="10" id="KW-1185">Reference proteome</keyword>
<dbReference type="PANTHER" id="PTHR11935:SF94">
    <property type="entry name" value="TENZING NORGAY, ISOFORM C"/>
    <property type="match status" value="1"/>
</dbReference>
<dbReference type="GO" id="GO:0019243">
    <property type="term" value="P:methylglyoxal catabolic process to D-lactate via S-lactoyl-glutathione"/>
    <property type="evidence" value="ECO:0007669"/>
    <property type="project" value="InterPro"/>
</dbReference>
<comment type="pathway">
    <text evidence="2 7">Secondary metabolite metabolism; methylglyoxal degradation; (R)-lactate from methylglyoxal: step 2/2.</text>
</comment>
<accession>A0A1N7PE70</accession>
<feature type="domain" description="Metallo-beta-lactamase" evidence="8">
    <location>
        <begin position="13"/>
        <end position="178"/>
    </location>
</feature>
<gene>
    <name evidence="7" type="primary">gloB</name>
    <name evidence="9" type="ORF">SAMN05421686_109112</name>
</gene>
<dbReference type="UniPathway" id="UPA00619">
    <property type="reaction ID" value="UER00676"/>
</dbReference>
<dbReference type="SMART" id="SM00849">
    <property type="entry name" value="Lactamase_B"/>
    <property type="match status" value="1"/>
</dbReference>
<dbReference type="OrthoDB" id="9802248at2"/>